<feature type="compositionally biased region" description="Low complexity" evidence="1">
    <location>
        <begin position="129"/>
        <end position="146"/>
    </location>
</feature>
<feature type="region of interest" description="Disordered" evidence="1">
    <location>
        <begin position="219"/>
        <end position="242"/>
    </location>
</feature>
<evidence type="ECO:0000313" key="3">
    <source>
        <dbReference type="Proteomes" id="UP001148786"/>
    </source>
</evidence>
<keyword evidence="3" id="KW-1185">Reference proteome</keyword>
<dbReference type="Proteomes" id="UP001148786">
    <property type="component" value="Unassembled WGS sequence"/>
</dbReference>
<evidence type="ECO:0000313" key="2">
    <source>
        <dbReference type="EMBL" id="KAJ3502595.1"/>
    </source>
</evidence>
<feature type="compositionally biased region" description="Basic residues" evidence="1">
    <location>
        <begin position="878"/>
        <end position="889"/>
    </location>
</feature>
<dbReference type="OrthoDB" id="2505887at2759"/>
<feature type="compositionally biased region" description="Basic residues" evidence="1">
    <location>
        <begin position="11"/>
        <end position="24"/>
    </location>
</feature>
<feature type="region of interest" description="Disordered" evidence="1">
    <location>
        <begin position="678"/>
        <end position="724"/>
    </location>
</feature>
<feature type="compositionally biased region" description="Pro residues" evidence="1">
    <location>
        <begin position="697"/>
        <end position="712"/>
    </location>
</feature>
<proteinExistence type="predicted"/>
<feature type="region of interest" description="Disordered" evidence="1">
    <location>
        <begin position="874"/>
        <end position="898"/>
    </location>
</feature>
<organism evidence="2 3">
    <name type="scientific">Agrocybe chaxingu</name>
    <dbReference type="NCBI Taxonomy" id="84603"/>
    <lineage>
        <taxon>Eukaryota</taxon>
        <taxon>Fungi</taxon>
        <taxon>Dikarya</taxon>
        <taxon>Basidiomycota</taxon>
        <taxon>Agaricomycotina</taxon>
        <taxon>Agaricomycetes</taxon>
        <taxon>Agaricomycetidae</taxon>
        <taxon>Agaricales</taxon>
        <taxon>Agaricineae</taxon>
        <taxon>Strophariaceae</taxon>
        <taxon>Agrocybe</taxon>
    </lineage>
</organism>
<dbReference type="EMBL" id="JANKHO010001259">
    <property type="protein sequence ID" value="KAJ3502595.1"/>
    <property type="molecule type" value="Genomic_DNA"/>
</dbReference>
<dbReference type="AlphaFoldDB" id="A0A9W8MSF3"/>
<accession>A0A9W8MSF3</accession>
<dbReference type="PANTHER" id="PTHR48125">
    <property type="entry name" value="LP07818P1"/>
    <property type="match status" value="1"/>
</dbReference>
<feature type="compositionally biased region" description="Pro residues" evidence="1">
    <location>
        <begin position="547"/>
        <end position="557"/>
    </location>
</feature>
<name>A0A9W8MSF3_9AGAR</name>
<evidence type="ECO:0000256" key="1">
    <source>
        <dbReference type="SAM" id="MobiDB-lite"/>
    </source>
</evidence>
<feature type="compositionally biased region" description="Basic and acidic residues" evidence="1">
    <location>
        <begin position="25"/>
        <end position="35"/>
    </location>
</feature>
<sequence>MVASAQNARATVKRTYGKKGKRRERAASVKEDVLKPKSNLKKPKNRSPSLPPSVPQTRAAATAELPKAPLSSKEPSKSRSSVKKIRARSPSLPLFVPPTRTPAGEPVASTSSQKLPEPNAGNKNAKAGSQSRSIPRPRPRSTATTPVHQIHEPSRSTTHPQPISRKIPISKKAGIPPMSTPAPELDDDVLSELTSLSSHESARATSPDIIIIDQDEQHSFPSHSASRPAHVGSSSEQSRRKDSSWSLKNLDCYVWVLIEPTNARVYNPDEGKDDDTERLWWPGKIRSPRVTDVPLKIKLFGTGMKTVELRRPCERNILSKLDSLSRWRFRIPAFVSPSSLQNSIASLRKKPKLDRGDIERKWNIAVNEMKMACEEDEGSDYFPDVGEFLSGPLASSHTTVALSPRATSGAIKKGKRKRDSVSDCEIDDDMVAPEDNDLWEPPPPEFGLEIPGELVLARDQPAATVDYWPAMIMAYVPPTARKQQGKYHVTWLDTTTGDIPRAWFYTTEQDEFATCKLGQFVSRFQEVQNDDEDEHDHLRDLTRRSPSPTPLDPPPSPQGFTELPIRTQFVYTKPVLQAILNKEYQPVVRKHDMFMRGGKERQNVLEAAALRGKMDPKDVEFLQEYVRQWCLRDHDAGGPSVPMTDLISIGNPAAPTEDSTMAVAQDTQAADIDLKAMPADDDMQSGAGASRVTSPPTTEPLPSSPPEMPPSSYPSTSSRLEPKDSFDIPVHANALVSDSSQASLCSEGASVASTEPPTTTDALTDRMSDFTSAAQERKDVEIVESPRRRWCNDFESLDPKLKVEYCLNILGPESIRQILLWRTGARTSFELLSVEEEQELYNKGETLLQERDWVFDIMRVRERLGKNLAQKTVEGTGRRRNGGSSRPRRATAAVNYQE</sequence>
<gene>
    <name evidence="2" type="ORF">NLJ89_g8812</name>
</gene>
<dbReference type="PANTHER" id="PTHR48125:SF12">
    <property type="entry name" value="AT HOOK TRANSCRIPTION FACTOR FAMILY-RELATED"/>
    <property type="match status" value="1"/>
</dbReference>
<feature type="region of interest" description="Disordered" evidence="1">
    <location>
        <begin position="1"/>
        <end position="186"/>
    </location>
</feature>
<comment type="caution">
    <text evidence="2">The sequence shown here is derived from an EMBL/GenBank/DDBJ whole genome shotgun (WGS) entry which is preliminary data.</text>
</comment>
<reference evidence="2" key="1">
    <citation type="submission" date="2022-07" db="EMBL/GenBank/DDBJ databases">
        <title>Genome Sequence of Agrocybe chaxingu.</title>
        <authorList>
            <person name="Buettner E."/>
        </authorList>
    </citation>
    <scope>NUCLEOTIDE SEQUENCE</scope>
    <source>
        <strain evidence="2">MP-N11</strain>
    </source>
</reference>
<feature type="region of interest" description="Disordered" evidence="1">
    <location>
        <begin position="527"/>
        <end position="560"/>
    </location>
</feature>
<protein>
    <submittedName>
        <fullName evidence="2">Uncharacterized protein</fullName>
    </submittedName>
</protein>